<dbReference type="PANTHER" id="PTHR43646:SF2">
    <property type="entry name" value="GLYCOSYLTRANSFERASE 2-LIKE DOMAIN-CONTAINING PROTEIN"/>
    <property type="match status" value="1"/>
</dbReference>
<evidence type="ECO:0000256" key="1">
    <source>
        <dbReference type="ARBA" id="ARBA00004236"/>
    </source>
</evidence>
<reference evidence="6 7" key="1">
    <citation type="submission" date="2013-03" db="EMBL/GenBank/DDBJ databases">
        <title>Salinisphaera dokdonensis CL-ES53 Genome Sequencing.</title>
        <authorList>
            <person name="Li C."/>
            <person name="Lai Q."/>
            <person name="Shao Z."/>
        </authorList>
    </citation>
    <scope>NUCLEOTIDE SEQUENCE [LARGE SCALE GENOMIC DNA]</scope>
    <source>
        <strain evidence="6 7">CL-ES53</strain>
    </source>
</reference>
<evidence type="ECO:0000313" key="6">
    <source>
        <dbReference type="EMBL" id="MES1929965.1"/>
    </source>
</evidence>
<dbReference type="Gene3D" id="3.90.550.10">
    <property type="entry name" value="Spore Coat Polysaccharide Biosynthesis Protein SpsA, Chain A"/>
    <property type="match status" value="1"/>
</dbReference>
<evidence type="ECO:0000256" key="2">
    <source>
        <dbReference type="ARBA" id="ARBA00022475"/>
    </source>
</evidence>
<comment type="caution">
    <text evidence="6">The sequence shown here is derived from an EMBL/GenBank/DDBJ whole genome shotgun (WGS) entry which is preliminary data.</text>
</comment>
<protein>
    <submittedName>
        <fullName evidence="6">Family 2 glycosyl transferase</fullName>
    </submittedName>
</protein>
<comment type="subcellular location">
    <subcellularLocation>
        <location evidence="1">Cell membrane</location>
    </subcellularLocation>
</comment>
<keyword evidence="4 6" id="KW-0808">Transferase</keyword>
<gene>
    <name evidence="6" type="ORF">SADO_11944</name>
</gene>
<dbReference type="GO" id="GO:0016740">
    <property type="term" value="F:transferase activity"/>
    <property type="evidence" value="ECO:0007669"/>
    <property type="project" value="UniProtKB-KW"/>
</dbReference>
<evidence type="ECO:0000256" key="3">
    <source>
        <dbReference type="ARBA" id="ARBA00022676"/>
    </source>
</evidence>
<sequence>MGSDATEQQRIAVCVPVRDESAHLTQLLDAFACQTAAPERFVLCLLFDGCNDDGEARVAARRPSLAFEVIVHRIERAPQANAGRARRAAMALGLSALAGAPDRDDSPGLLLSTDADSVPAPDWVEASAHALASVDVVAGYIERPDAPPQDVHRRVERYWERLRCLQRTVDPLEHDPAPSHPSQGGASLGFRAEVYQALGGFEALASHEDVGLVTAARRAGYRVRHDRTVRVATSSRIDGRASRGLAYTLRQRQTCPTPPAVQDPEAALHRYRVCAEARAAFARLDDDAVAQALATTSRVSMTRLRHLAAESGNAEAFTMYLLPEPEDTEEIALEQAEQRVALLESTYGCPCP</sequence>
<accession>A0ABV2B243</accession>
<dbReference type="PANTHER" id="PTHR43646">
    <property type="entry name" value="GLYCOSYLTRANSFERASE"/>
    <property type="match status" value="1"/>
</dbReference>
<evidence type="ECO:0000256" key="5">
    <source>
        <dbReference type="ARBA" id="ARBA00023136"/>
    </source>
</evidence>
<keyword evidence="3" id="KW-0328">Glycosyltransferase</keyword>
<evidence type="ECO:0000313" key="7">
    <source>
        <dbReference type="Proteomes" id="UP001460888"/>
    </source>
</evidence>
<evidence type="ECO:0000256" key="4">
    <source>
        <dbReference type="ARBA" id="ARBA00022679"/>
    </source>
</evidence>
<dbReference type="EMBL" id="APND01000003">
    <property type="protein sequence ID" value="MES1929965.1"/>
    <property type="molecule type" value="Genomic_DNA"/>
</dbReference>
<keyword evidence="2" id="KW-1003">Cell membrane</keyword>
<dbReference type="SUPFAM" id="SSF53448">
    <property type="entry name" value="Nucleotide-diphospho-sugar transferases"/>
    <property type="match status" value="1"/>
</dbReference>
<keyword evidence="5" id="KW-0472">Membrane</keyword>
<proteinExistence type="predicted"/>
<dbReference type="InterPro" id="IPR029044">
    <property type="entry name" value="Nucleotide-diphossugar_trans"/>
</dbReference>
<dbReference type="Proteomes" id="UP001460888">
    <property type="component" value="Unassembled WGS sequence"/>
</dbReference>
<name>A0ABV2B243_9GAMM</name>
<organism evidence="6 7">
    <name type="scientific">Salinisphaera dokdonensis CL-ES53</name>
    <dbReference type="NCBI Taxonomy" id="1304272"/>
    <lineage>
        <taxon>Bacteria</taxon>
        <taxon>Pseudomonadati</taxon>
        <taxon>Pseudomonadota</taxon>
        <taxon>Gammaproteobacteria</taxon>
        <taxon>Salinisphaerales</taxon>
        <taxon>Salinisphaeraceae</taxon>
        <taxon>Salinisphaera</taxon>
    </lineage>
</organism>
<keyword evidence="7" id="KW-1185">Reference proteome</keyword>